<accession>A0A0G0B9S8</accession>
<dbReference type="GO" id="GO:0004731">
    <property type="term" value="F:purine-nucleoside phosphorylase activity"/>
    <property type="evidence" value="ECO:0007669"/>
    <property type="project" value="UniProtKB-EC"/>
</dbReference>
<evidence type="ECO:0000313" key="9">
    <source>
        <dbReference type="EMBL" id="KKP66148.1"/>
    </source>
</evidence>
<feature type="binding site" evidence="7">
    <location>
        <position position="208"/>
    </location>
    <ligand>
        <name>a purine D-ribonucleoside</name>
        <dbReference type="ChEBI" id="CHEBI:142355"/>
    </ligand>
</feature>
<dbReference type="CDD" id="cd09009">
    <property type="entry name" value="PNP-EcPNPII_like"/>
    <property type="match status" value="1"/>
</dbReference>
<evidence type="ECO:0000256" key="7">
    <source>
        <dbReference type="PIRSR" id="PIRSR000477-2"/>
    </source>
</evidence>
<protein>
    <recommendedName>
        <fullName evidence="3">purine-nucleoside phosphorylase</fullName>
        <ecNumber evidence="3">2.4.2.1</ecNumber>
    </recommendedName>
    <alternativeName>
        <fullName evidence="6">Inosine-guanosine phosphorylase</fullName>
    </alternativeName>
</protein>
<feature type="binding site" evidence="7">
    <location>
        <position position="166"/>
    </location>
    <ligand>
        <name>a purine D-ribonucleoside</name>
        <dbReference type="ChEBI" id="CHEBI:142355"/>
    </ligand>
</feature>
<feature type="binding site" evidence="7">
    <location>
        <position position="11"/>
    </location>
    <ligand>
        <name>phosphate</name>
        <dbReference type="ChEBI" id="CHEBI:43474"/>
    </ligand>
</feature>
<feature type="binding site" evidence="7">
    <location>
        <position position="185"/>
    </location>
    <ligand>
        <name>phosphate</name>
        <dbReference type="ChEBI" id="CHEBI:43474"/>
    </ligand>
</feature>
<keyword evidence="5" id="KW-0808">Transferase</keyword>
<evidence type="ECO:0000259" key="8">
    <source>
        <dbReference type="Pfam" id="PF01048"/>
    </source>
</evidence>
<feature type="binding site" evidence="7">
    <location>
        <position position="93"/>
    </location>
    <ligand>
        <name>phosphate</name>
        <dbReference type="ChEBI" id="CHEBI:43474"/>
    </ligand>
</feature>
<dbReference type="EMBL" id="LBPX01000037">
    <property type="protein sequence ID" value="KKP66148.1"/>
    <property type="molecule type" value="Genomic_DNA"/>
</dbReference>
<name>A0A0G0B9S8_9BACT</name>
<dbReference type="GO" id="GO:0009116">
    <property type="term" value="P:nucleoside metabolic process"/>
    <property type="evidence" value="ECO:0007669"/>
    <property type="project" value="InterPro"/>
</dbReference>
<dbReference type="PANTHER" id="PTHR11904:SF9">
    <property type="entry name" value="PURINE NUCLEOSIDE PHOSPHORYLASE-RELATED"/>
    <property type="match status" value="1"/>
</dbReference>
<dbReference type="AlphaFoldDB" id="A0A0G0B9S8"/>
<dbReference type="InterPro" id="IPR000845">
    <property type="entry name" value="Nucleoside_phosphorylase_d"/>
</dbReference>
<reference evidence="9 10" key="1">
    <citation type="journal article" date="2015" name="Nature">
        <title>rRNA introns, odd ribosomes, and small enigmatic genomes across a large radiation of phyla.</title>
        <authorList>
            <person name="Brown C.T."/>
            <person name="Hug L.A."/>
            <person name="Thomas B.C."/>
            <person name="Sharon I."/>
            <person name="Castelle C.J."/>
            <person name="Singh A."/>
            <person name="Wilkins M.J."/>
            <person name="Williams K.H."/>
            <person name="Banfield J.F."/>
        </authorList>
    </citation>
    <scope>NUCLEOTIDE SEQUENCE [LARGE SCALE GENOMIC DNA]</scope>
</reference>
<gene>
    <name evidence="9" type="ORF">UR63_C0037G0007</name>
</gene>
<evidence type="ECO:0000256" key="5">
    <source>
        <dbReference type="ARBA" id="ARBA00022679"/>
    </source>
</evidence>
<dbReference type="PATRIC" id="fig|1618485.3.peg.858"/>
<feature type="binding site" evidence="7">
    <location>
        <position position="41"/>
    </location>
    <ligand>
        <name>phosphate</name>
        <dbReference type="ChEBI" id="CHEBI:43474"/>
    </ligand>
</feature>
<evidence type="ECO:0000313" key="10">
    <source>
        <dbReference type="Proteomes" id="UP000034127"/>
    </source>
</evidence>
<comment type="similarity">
    <text evidence="2">Belongs to the PNP/MTAP phosphorylase family.</text>
</comment>
<dbReference type="Proteomes" id="UP000034127">
    <property type="component" value="Unassembled WGS sequence"/>
</dbReference>
<dbReference type="GO" id="GO:0005737">
    <property type="term" value="C:cytoplasm"/>
    <property type="evidence" value="ECO:0007669"/>
    <property type="project" value="TreeGrafter"/>
</dbReference>
<dbReference type="UniPathway" id="UPA00606"/>
<sequence>MLSTLGFILGSGWGKIISDVNDRKEASFEKIFNKKATVPGHSGKIIEGKIAGRPVIFSSGRFHTYEGYSTHEVTEIVRYLHSRGVKKIVITSAAGGLNENYKVGDLVILKDVISLFCSSPLTGPKFLDLSRPFSEDMVKKAQKIAKDQKINYQNGTYVYVRGPHYETFPDKKALKILGADVVGMSTVPEVIMANYLKMEVLGLSMVTNLAFVKHDHHEVLTNAKKQEEKLYKFFEFFIKSI</sequence>
<feature type="binding site" evidence="7">
    <location>
        <begin position="61"/>
        <end position="63"/>
    </location>
    <ligand>
        <name>phosphate</name>
        <dbReference type="ChEBI" id="CHEBI:43474"/>
    </ligand>
</feature>
<dbReference type="Pfam" id="PF01048">
    <property type="entry name" value="PNP_UDP_1"/>
    <property type="match status" value="1"/>
</dbReference>
<dbReference type="InterPro" id="IPR011268">
    <property type="entry name" value="Purine_phosphorylase"/>
</dbReference>
<organism evidence="9 10">
    <name type="scientific">Candidatus Roizmanbacteria bacterium GW2011_GWC2_35_12</name>
    <dbReference type="NCBI Taxonomy" id="1618485"/>
    <lineage>
        <taxon>Bacteria</taxon>
        <taxon>Candidatus Roizmaniibacteriota</taxon>
    </lineage>
</organism>
<dbReference type="EC" id="2.4.2.1" evidence="3"/>
<dbReference type="SUPFAM" id="SSF53167">
    <property type="entry name" value="Purine and uridine phosphorylases"/>
    <property type="match status" value="1"/>
</dbReference>
<evidence type="ECO:0000256" key="3">
    <source>
        <dbReference type="ARBA" id="ARBA00011886"/>
    </source>
</evidence>
<comment type="pathway">
    <text evidence="1">Purine metabolism; purine nucleoside salvage.</text>
</comment>
<dbReference type="PIRSF" id="PIRSF000477">
    <property type="entry name" value="PurNPase"/>
    <property type="match status" value="1"/>
</dbReference>
<comment type="caution">
    <text evidence="9">The sequence shown here is derived from an EMBL/GenBank/DDBJ whole genome shotgun (WGS) entry which is preliminary data.</text>
</comment>
<evidence type="ECO:0000256" key="1">
    <source>
        <dbReference type="ARBA" id="ARBA00005058"/>
    </source>
</evidence>
<keyword evidence="4" id="KW-0328">Glycosyltransferase</keyword>
<dbReference type="NCBIfam" id="TIGR01697">
    <property type="entry name" value="PNPH-PUNA-XAPA"/>
    <property type="match status" value="1"/>
</dbReference>
<feature type="domain" description="Nucleoside phosphorylase" evidence="8">
    <location>
        <begin position="31"/>
        <end position="237"/>
    </location>
</feature>
<dbReference type="PANTHER" id="PTHR11904">
    <property type="entry name" value="METHYLTHIOADENOSINE/PURINE NUCLEOSIDE PHOSPHORYLASE"/>
    <property type="match status" value="1"/>
</dbReference>
<evidence type="ECO:0000256" key="2">
    <source>
        <dbReference type="ARBA" id="ARBA00006751"/>
    </source>
</evidence>
<dbReference type="Gene3D" id="3.40.50.1580">
    <property type="entry name" value="Nucleoside phosphorylase domain"/>
    <property type="match status" value="1"/>
</dbReference>
<proteinExistence type="inferred from homology"/>
<evidence type="ECO:0000256" key="6">
    <source>
        <dbReference type="ARBA" id="ARBA00031036"/>
    </source>
</evidence>
<dbReference type="InterPro" id="IPR035994">
    <property type="entry name" value="Nucleoside_phosphorylase_sf"/>
</dbReference>
<dbReference type="NCBIfam" id="NF006054">
    <property type="entry name" value="PRK08202.1"/>
    <property type="match status" value="1"/>
</dbReference>
<evidence type="ECO:0000256" key="4">
    <source>
        <dbReference type="ARBA" id="ARBA00022676"/>
    </source>
</evidence>